<evidence type="ECO:0000256" key="9">
    <source>
        <dbReference type="SAM" id="SignalP"/>
    </source>
</evidence>
<keyword evidence="4" id="KW-0391">Immunity</keyword>
<keyword evidence="3 9" id="KW-0732">Signal</keyword>
<dbReference type="InterPro" id="IPR013106">
    <property type="entry name" value="Ig_V-set"/>
</dbReference>
<dbReference type="Ensembl" id="ENSKMAT00000015259.1">
    <property type="protein sequence ID" value="ENSKMAP00000015042.1"/>
    <property type="gene ID" value="ENSKMAG00000011236.1"/>
</dbReference>
<dbReference type="InterPro" id="IPR013783">
    <property type="entry name" value="Ig-like_fold"/>
</dbReference>
<keyword evidence="7" id="KW-0325">Glycoprotein</keyword>
<dbReference type="InterPro" id="IPR007110">
    <property type="entry name" value="Ig-like_dom"/>
</dbReference>
<keyword evidence="8" id="KW-1133">Transmembrane helix</keyword>
<feature type="transmembrane region" description="Helical" evidence="8">
    <location>
        <begin position="252"/>
        <end position="273"/>
    </location>
</feature>
<evidence type="ECO:0000313" key="12">
    <source>
        <dbReference type="Proteomes" id="UP000264800"/>
    </source>
</evidence>
<evidence type="ECO:0000256" key="1">
    <source>
        <dbReference type="ARBA" id="ARBA00004236"/>
    </source>
</evidence>
<comment type="subcellular location">
    <subcellularLocation>
        <location evidence="1">Cell membrane</location>
    </subcellularLocation>
</comment>
<dbReference type="GO" id="GO:0002376">
    <property type="term" value="P:immune system process"/>
    <property type="evidence" value="ECO:0007669"/>
    <property type="project" value="UniProtKB-KW"/>
</dbReference>
<dbReference type="InterPro" id="IPR036179">
    <property type="entry name" value="Ig-like_dom_sf"/>
</dbReference>
<dbReference type="SUPFAM" id="SSF48726">
    <property type="entry name" value="Immunoglobulin"/>
    <property type="match status" value="2"/>
</dbReference>
<evidence type="ECO:0000256" key="2">
    <source>
        <dbReference type="ARBA" id="ARBA00022475"/>
    </source>
</evidence>
<dbReference type="InterPro" id="IPR003599">
    <property type="entry name" value="Ig_sub"/>
</dbReference>
<dbReference type="GeneTree" id="ENSGT00950000182968"/>
<feature type="signal peptide" evidence="9">
    <location>
        <begin position="1"/>
        <end position="19"/>
    </location>
</feature>
<dbReference type="OMA" id="CDCCKGE"/>
<dbReference type="Proteomes" id="UP000264800">
    <property type="component" value="Unplaced"/>
</dbReference>
<dbReference type="SMART" id="SM00406">
    <property type="entry name" value="IGv"/>
    <property type="match status" value="2"/>
</dbReference>
<dbReference type="AlphaFoldDB" id="A0A3Q3FQU4"/>
<feature type="domain" description="Ig-like" evidence="10">
    <location>
        <begin position="30"/>
        <end position="109"/>
    </location>
</feature>
<evidence type="ECO:0000259" key="10">
    <source>
        <dbReference type="PROSITE" id="PS50835"/>
    </source>
</evidence>
<dbReference type="STRING" id="37003.ENSKMAP00000015042"/>
<name>A0A3Q3FQU4_KRYMA</name>
<dbReference type="PANTHER" id="PTHR19433:SF127">
    <property type="entry name" value="NITR9"/>
    <property type="match status" value="1"/>
</dbReference>
<keyword evidence="12" id="KW-1185">Reference proteome</keyword>
<proteinExistence type="predicted"/>
<reference evidence="11" key="2">
    <citation type="submission" date="2025-09" db="UniProtKB">
        <authorList>
            <consortium name="Ensembl"/>
        </authorList>
    </citation>
    <scope>IDENTIFICATION</scope>
</reference>
<evidence type="ECO:0000256" key="4">
    <source>
        <dbReference type="ARBA" id="ARBA00022859"/>
    </source>
</evidence>
<dbReference type="CDD" id="cd00099">
    <property type="entry name" value="IgV"/>
    <property type="match status" value="2"/>
</dbReference>
<reference evidence="11" key="1">
    <citation type="submission" date="2025-08" db="UniProtKB">
        <authorList>
            <consortium name="Ensembl"/>
        </authorList>
    </citation>
    <scope>IDENTIFICATION</scope>
</reference>
<feature type="chain" id="PRO_5018625901" description="Ig-like domain-containing protein" evidence="9">
    <location>
        <begin position="20"/>
        <end position="334"/>
    </location>
</feature>
<evidence type="ECO:0000256" key="3">
    <source>
        <dbReference type="ARBA" id="ARBA00022729"/>
    </source>
</evidence>
<dbReference type="PANTHER" id="PTHR19433">
    <property type="entry name" value="T-CELL RECEPTOR ALPHA CHAIN V REGION-RELATED"/>
    <property type="match status" value="1"/>
</dbReference>
<evidence type="ECO:0000313" key="11">
    <source>
        <dbReference type="Ensembl" id="ENSKMAP00000015042.1"/>
    </source>
</evidence>
<dbReference type="GO" id="GO:0005886">
    <property type="term" value="C:plasma membrane"/>
    <property type="evidence" value="ECO:0007669"/>
    <property type="project" value="UniProtKB-SubCell"/>
</dbReference>
<keyword evidence="6" id="KW-1015">Disulfide bond</keyword>
<protein>
    <recommendedName>
        <fullName evidence="10">Ig-like domain-containing protein</fullName>
    </recommendedName>
</protein>
<organism evidence="11 12">
    <name type="scientific">Kryptolebias marmoratus</name>
    <name type="common">Mangrove killifish</name>
    <name type="synonym">Rivulus marmoratus</name>
    <dbReference type="NCBI Taxonomy" id="37003"/>
    <lineage>
        <taxon>Eukaryota</taxon>
        <taxon>Metazoa</taxon>
        <taxon>Chordata</taxon>
        <taxon>Craniata</taxon>
        <taxon>Vertebrata</taxon>
        <taxon>Euteleostomi</taxon>
        <taxon>Actinopterygii</taxon>
        <taxon>Neopterygii</taxon>
        <taxon>Teleostei</taxon>
        <taxon>Neoteleostei</taxon>
        <taxon>Acanthomorphata</taxon>
        <taxon>Ovalentaria</taxon>
        <taxon>Atherinomorphae</taxon>
        <taxon>Cyprinodontiformes</taxon>
        <taxon>Rivulidae</taxon>
        <taxon>Kryptolebias</taxon>
    </lineage>
</organism>
<feature type="domain" description="Ig-like" evidence="10">
    <location>
        <begin position="128"/>
        <end position="225"/>
    </location>
</feature>
<dbReference type="PROSITE" id="PS50835">
    <property type="entry name" value="IG_LIKE"/>
    <property type="match status" value="2"/>
</dbReference>
<dbReference type="Gene3D" id="2.60.40.10">
    <property type="entry name" value="Immunoglobulins"/>
    <property type="match status" value="2"/>
</dbReference>
<dbReference type="InterPro" id="IPR052051">
    <property type="entry name" value="TCR_complex_component"/>
</dbReference>
<dbReference type="SMART" id="SM00409">
    <property type="entry name" value="IG"/>
    <property type="match status" value="2"/>
</dbReference>
<evidence type="ECO:0000256" key="6">
    <source>
        <dbReference type="ARBA" id="ARBA00023157"/>
    </source>
</evidence>
<keyword evidence="5 8" id="KW-0472">Membrane</keyword>
<accession>A0A3Q3FQU4</accession>
<keyword evidence="8" id="KW-0812">Transmembrane</keyword>
<dbReference type="GO" id="GO:0009617">
    <property type="term" value="P:response to bacterium"/>
    <property type="evidence" value="ECO:0007669"/>
    <property type="project" value="TreeGrafter"/>
</dbReference>
<dbReference type="Pfam" id="PF07686">
    <property type="entry name" value="V-set"/>
    <property type="match status" value="2"/>
</dbReference>
<evidence type="ECO:0000256" key="7">
    <source>
        <dbReference type="ARBA" id="ARBA00023180"/>
    </source>
</evidence>
<sequence>MHILRYLLLMVQVGWFADGKSFETKTAAVGENVTLSCQRDASGDVASLFWIRLVVGNMPEILGKTFSFNYDKANLKSHITTKQEPGRFILHIARTKLSDTAFYYCLKSNRYNLTFLRGTFLRIKGSEPDFTAVIQDSLSDTVHAGETVALQCSVFSNSENKMCPEERTVFWLRVASDESLPILIFAQRNSDDKCEKNPETQPRQKCVYDFFRSNISLSDTGTYYCALAACGKFVLGNGTELKIEGDSETNNIFLIVVCVTWALTATALLVCAIRKKSCEFCKDYFCIVFSQKNEDSVVYSTAIFNRRKANKAGRRNATAKGETIYTDVRACLKD</sequence>
<evidence type="ECO:0000256" key="5">
    <source>
        <dbReference type="ARBA" id="ARBA00023136"/>
    </source>
</evidence>
<evidence type="ECO:0000256" key="8">
    <source>
        <dbReference type="SAM" id="Phobius"/>
    </source>
</evidence>
<keyword evidence="2" id="KW-1003">Cell membrane</keyword>